<dbReference type="InterPro" id="IPR000073">
    <property type="entry name" value="AB_hydrolase_1"/>
</dbReference>
<dbReference type="Pfam" id="PF12680">
    <property type="entry name" value="SnoaL_2"/>
    <property type="match status" value="1"/>
</dbReference>
<protein>
    <submittedName>
        <fullName evidence="3">Alpha/beta hydrolase</fullName>
    </submittedName>
</protein>
<dbReference type="InterPro" id="IPR029058">
    <property type="entry name" value="AB_hydrolase_fold"/>
</dbReference>
<name>A0A1L0C0X5_9GAMM</name>
<dbReference type="AlphaFoldDB" id="A0A1L0C0X5"/>
<dbReference type="OrthoDB" id="149912at2"/>
<gene>
    <name evidence="3" type="ORF">NVI5450_3942</name>
</gene>
<reference evidence="3 4" key="1">
    <citation type="submission" date="2016-11" db="EMBL/GenBank/DDBJ databases">
        <authorList>
            <person name="Jaros S."/>
            <person name="Januszkiewicz K."/>
            <person name="Wedrychowicz H."/>
        </authorList>
    </citation>
    <scope>NUCLEOTIDE SEQUENCE [LARGE SCALE GENOMIC DNA]</scope>
    <source>
        <strain evidence="3">NVI 5450</strain>
    </source>
</reference>
<evidence type="ECO:0000313" key="3">
    <source>
        <dbReference type="EMBL" id="SGZ13520.1"/>
    </source>
</evidence>
<dbReference type="InterPro" id="IPR050266">
    <property type="entry name" value="AB_hydrolase_sf"/>
</dbReference>
<dbReference type="EMBL" id="FPLD01000109">
    <property type="protein sequence ID" value="SGZ13520.1"/>
    <property type="molecule type" value="Genomic_DNA"/>
</dbReference>
<dbReference type="SUPFAM" id="SSF53474">
    <property type="entry name" value="alpha/beta-Hydrolases"/>
    <property type="match status" value="1"/>
</dbReference>
<evidence type="ECO:0000259" key="2">
    <source>
        <dbReference type="Pfam" id="PF12680"/>
    </source>
</evidence>
<feature type="domain" description="AB hydrolase-1" evidence="1">
    <location>
        <begin position="163"/>
        <end position="394"/>
    </location>
</feature>
<evidence type="ECO:0000259" key="1">
    <source>
        <dbReference type="Pfam" id="PF00561"/>
    </source>
</evidence>
<dbReference type="RefSeq" id="WP_075497911.1">
    <property type="nucleotide sequence ID" value="NZ_FPLD01000109.1"/>
</dbReference>
<accession>A0A1L0C0X5</accession>
<dbReference type="Gene3D" id="3.40.50.1820">
    <property type="entry name" value="alpha/beta hydrolase"/>
    <property type="match status" value="1"/>
</dbReference>
<dbReference type="InterPro" id="IPR037401">
    <property type="entry name" value="SnoaL-like"/>
</dbReference>
<evidence type="ECO:0000313" key="4">
    <source>
        <dbReference type="Proteomes" id="UP000183794"/>
    </source>
</evidence>
<dbReference type="Pfam" id="PF00561">
    <property type="entry name" value="Abhydrolase_1"/>
    <property type="match status" value="1"/>
</dbReference>
<dbReference type="PRINTS" id="PR00111">
    <property type="entry name" value="ABHYDROLASE"/>
</dbReference>
<dbReference type="GO" id="GO:0016787">
    <property type="term" value="F:hydrolase activity"/>
    <property type="evidence" value="ECO:0007669"/>
    <property type="project" value="UniProtKB-KW"/>
</dbReference>
<dbReference type="InterPro" id="IPR032710">
    <property type="entry name" value="NTF2-like_dom_sf"/>
</dbReference>
<dbReference type="PANTHER" id="PTHR43798">
    <property type="entry name" value="MONOACYLGLYCEROL LIPASE"/>
    <property type="match status" value="1"/>
</dbReference>
<proteinExistence type="predicted"/>
<dbReference type="Gene3D" id="3.10.450.50">
    <property type="match status" value="1"/>
</dbReference>
<keyword evidence="3" id="KW-0378">Hydrolase</keyword>
<sequence length="408" mass="45725">MDTLLDTAPLSSIETVKAYLAAFSEKNIENALKYVSDDAIWHIDGDPILKTVGIIQGKVAIKQWLQRFPEGFQPIGFTLEPLIDSSPDVIAIGHFRHRIVKTEAIADGHFMIRFTTNNGKITRYQIFEDSLMLSKAHHSNNPHRSALVNGVQYGWDDHGGGSTLIFLHGLFLDRTFWSPVISHIETQCRCVVFDMPGHGSSGWRDGLDLNTIADDIALWIIENNINNVTLVGHSQGGMIALRIAIKYPQLLKKLVLINTTAQAENPLNIPLWHLRQSLLLSSDDDNRRSFFEDIQKVKYSSSWLKDQPKHTEKEINKLMNAAPKLLSHAMDAAIIRREDIRSLLKNITIDTIVLVGDQDSATPPDHGEEITQLMPYATCYTVEKAGHSIPIENPKALAQYLVLAIQES</sequence>
<dbReference type="Proteomes" id="UP000183794">
    <property type="component" value="Unassembled WGS sequence"/>
</dbReference>
<dbReference type="SUPFAM" id="SSF54427">
    <property type="entry name" value="NTF2-like"/>
    <property type="match status" value="1"/>
</dbReference>
<feature type="domain" description="SnoaL-like" evidence="2">
    <location>
        <begin position="16"/>
        <end position="124"/>
    </location>
</feature>
<organism evidence="3 4">
    <name type="scientific">Moritella viscosa</name>
    <dbReference type="NCBI Taxonomy" id="80854"/>
    <lineage>
        <taxon>Bacteria</taxon>
        <taxon>Pseudomonadati</taxon>
        <taxon>Pseudomonadota</taxon>
        <taxon>Gammaproteobacteria</taxon>
        <taxon>Alteromonadales</taxon>
        <taxon>Moritellaceae</taxon>
        <taxon>Moritella</taxon>
    </lineage>
</organism>